<dbReference type="SMART" id="SM00509">
    <property type="entry name" value="TFS2N"/>
    <property type="match status" value="1"/>
</dbReference>
<dbReference type="SUPFAM" id="SSF47676">
    <property type="entry name" value="Conserved domain common to transcription factors TFIIS, elongin A, CRSP70"/>
    <property type="match status" value="1"/>
</dbReference>
<dbReference type="Gene3D" id="1.20.930.10">
    <property type="entry name" value="Conserved domain common to transcription factors TFIIS, elongin A, CRSP70"/>
    <property type="match status" value="1"/>
</dbReference>
<dbReference type="PROSITE" id="PS51319">
    <property type="entry name" value="TFIIS_N"/>
    <property type="match status" value="1"/>
</dbReference>
<comment type="subcellular location">
    <subcellularLocation>
        <location evidence="1 9">Nucleus</location>
    </subcellularLocation>
</comment>
<dbReference type="InterPro" id="IPR017923">
    <property type="entry name" value="TFIIS_N"/>
</dbReference>
<organism evidence="12 13">
    <name type="scientific">Zootermopsis nevadensis</name>
    <name type="common">Dampwood termite</name>
    <dbReference type="NCBI Taxonomy" id="136037"/>
    <lineage>
        <taxon>Eukaryota</taxon>
        <taxon>Metazoa</taxon>
        <taxon>Ecdysozoa</taxon>
        <taxon>Arthropoda</taxon>
        <taxon>Hexapoda</taxon>
        <taxon>Insecta</taxon>
        <taxon>Pterygota</taxon>
        <taxon>Neoptera</taxon>
        <taxon>Polyneoptera</taxon>
        <taxon>Dictyoptera</taxon>
        <taxon>Blattodea</taxon>
        <taxon>Blattoidea</taxon>
        <taxon>Termitoidae</taxon>
        <taxon>Termopsidae</taxon>
        <taxon>Zootermopsis</taxon>
    </lineage>
</organism>
<evidence type="ECO:0000256" key="9">
    <source>
        <dbReference type="PROSITE-ProRule" id="PRU00649"/>
    </source>
</evidence>
<reference evidence="12 13" key="1">
    <citation type="journal article" date="2014" name="Nat. Commun.">
        <title>Molecular traces of alternative social organization in a termite genome.</title>
        <authorList>
            <person name="Terrapon N."/>
            <person name="Li C."/>
            <person name="Robertson H.M."/>
            <person name="Ji L."/>
            <person name="Meng X."/>
            <person name="Booth W."/>
            <person name="Chen Z."/>
            <person name="Childers C.P."/>
            <person name="Glastad K.M."/>
            <person name="Gokhale K."/>
            <person name="Gowin J."/>
            <person name="Gronenberg W."/>
            <person name="Hermansen R.A."/>
            <person name="Hu H."/>
            <person name="Hunt B.G."/>
            <person name="Huylmans A.K."/>
            <person name="Khalil S.M."/>
            <person name="Mitchell R.D."/>
            <person name="Munoz-Torres M.C."/>
            <person name="Mustard J.A."/>
            <person name="Pan H."/>
            <person name="Reese J.T."/>
            <person name="Scharf M.E."/>
            <person name="Sun F."/>
            <person name="Vogel H."/>
            <person name="Xiao J."/>
            <person name="Yang W."/>
            <person name="Yang Z."/>
            <person name="Yang Z."/>
            <person name="Zhou J."/>
            <person name="Zhu J."/>
            <person name="Brent C.S."/>
            <person name="Elsik C.G."/>
            <person name="Goodisman M.A."/>
            <person name="Liberles D.A."/>
            <person name="Roe R.M."/>
            <person name="Vargo E.L."/>
            <person name="Vilcinskas A."/>
            <person name="Wang J."/>
            <person name="Bornberg-Bauer E."/>
            <person name="Korb J."/>
            <person name="Zhang G."/>
            <person name="Liebig J."/>
        </authorList>
    </citation>
    <scope>NUCLEOTIDE SEQUENCE [LARGE SCALE GENOMIC DNA]</scope>
    <source>
        <tissue evidence="12">Whole organism</tissue>
    </source>
</reference>
<evidence type="ECO:0000313" key="12">
    <source>
        <dbReference type="EMBL" id="KDR08477.1"/>
    </source>
</evidence>
<protein>
    <recommendedName>
        <fullName evidence="3">Mediator of RNA polymerase II transcription subunit 26</fullName>
    </recommendedName>
    <alternativeName>
        <fullName evidence="8">Mediator complex subunit 26</fullName>
    </alternativeName>
</protein>
<dbReference type="InterPro" id="IPR035441">
    <property type="entry name" value="TFIIS/LEDGF_dom_sf"/>
</dbReference>
<dbReference type="GO" id="GO:0070847">
    <property type="term" value="C:core mediator complex"/>
    <property type="evidence" value="ECO:0007669"/>
    <property type="project" value="TreeGrafter"/>
</dbReference>
<dbReference type="InterPro" id="IPR042376">
    <property type="entry name" value="MED26"/>
</dbReference>
<dbReference type="Proteomes" id="UP000027135">
    <property type="component" value="Unassembled WGS sequence"/>
</dbReference>
<dbReference type="InParanoid" id="A0A067QVJ5"/>
<dbReference type="STRING" id="136037.A0A067QVJ5"/>
<evidence type="ECO:0000313" key="13">
    <source>
        <dbReference type="Proteomes" id="UP000027135"/>
    </source>
</evidence>
<evidence type="ECO:0000256" key="2">
    <source>
        <dbReference type="ARBA" id="ARBA00009681"/>
    </source>
</evidence>
<dbReference type="eggNOG" id="KOG1105">
    <property type="taxonomic scope" value="Eukaryota"/>
</dbReference>
<evidence type="ECO:0000259" key="11">
    <source>
        <dbReference type="PROSITE" id="PS51319"/>
    </source>
</evidence>
<feature type="region of interest" description="Disordered" evidence="10">
    <location>
        <begin position="442"/>
        <end position="464"/>
    </location>
</feature>
<dbReference type="AlphaFoldDB" id="A0A067QVJ5"/>
<keyword evidence="4" id="KW-0805">Transcription regulation</keyword>
<dbReference type="OMA" id="KIDWGDS"/>
<dbReference type="CDD" id="cd00183">
    <property type="entry name" value="TFIIS_I"/>
    <property type="match status" value="1"/>
</dbReference>
<evidence type="ECO:0000256" key="7">
    <source>
        <dbReference type="ARBA" id="ARBA00023242"/>
    </source>
</evidence>
<feature type="domain" description="TFIIS N-terminal" evidence="11">
    <location>
        <begin position="69"/>
        <end position="146"/>
    </location>
</feature>
<accession>A0A067QVJ5</accession>
<feature type="region of interest" description="Disordered" evidence="10">
    <location>
        <begin position="289"/>
        <end position="309"/>
    </location>
</feature>
<evidence type="ECO:0000256" key="8">
    <source>
        <dbReference type="ARBA" id="ARBA00031968"/>
    </source>
</evidence>
<comment type="similarity">
    <text evidence="2">Belongs to the Mediator complex subunit 26 family.</text>
</comment>
<dbReference type="GO" id="GO:0010628">
    <property type="term" value="P:positive regulation of gene expression"/>
    <property type="evidence" value="ECO:0007669"/>
    <property type="project" value="TreeGrafter"/>
</dbReference>
<keyword evidence="13" id="KW-1185">Reference proteome</keyword>
<dbReference type="Pfam" id="PF08711">
    <property type="entry name" value="Med26"/>
    <property type="match status" value="1"/>
</dbReference>
<dbReference type="GO" id="GO:0016592">
    <property type="term" value="C:mediator complex"/>
    <property type="evidence" value="ECO:0007669"/>
    <property type="project" value="InterPro"/>
</dbReference>
<dbReference type="GO" id="GO:0003712">
    <property type="term" value="F:transcription coregulator activity"/>
    <property type="evidence" value="ECO:0007669"/>
    <property type="project" value="TreeGrafter"/>
</dbReference>
<keyword evidence="5" id="KW-0010">Activator</keyword>
<evidence type="ECO:0000256" key="4">
    <source>
        <dbReference type="ARBA" id="ARBA00023015"/>
    </source>
</evidence>
<keyword evidence="6" id="KW-0804">Transcription</keyword>
<evidence type="ECO:0000256" key="6">
    <source>
        <dbReference type="ARBA" id="ARBA00023163"/>
    </source>
</evidence>
<evidence type="ECO:0000256" key="1">
    <source>
        <dbReference type="ARBA" id="ARBA00004123"/>
    </source>
</evidence>
<evidence type="ECO:0000256" key="10">
    <source>
        <dbReference type="SAM" id="MobiDB-lite"/>
    </source>
</evidence>
<gene>
    <name evidence="12" type="ORF">L798_01234</name>
</gene>
<sequence>MRYSKGKDDRFSVIVTSYSEGLGSCREFILRSQNSTIVHVRHKCWWLYVGCGAVQSETQYGLMQHSPSEIKEKLLKALDKEYNVVDMATVVEIIAILERTVITKEALETTRLGKYVNELRRKTTNELLARRAKDLVRRWRVMIQENNTAGVSTVCSHIPSAVHQTNGTNLLLHQVSPGLRSNVSPALPQFGSTAGRCYSPSSAAAGDATTNFIPGYPRSPVKPFVTGDLFLNPSHHFKESSSISRSISSPKLHPLAPQVKLPNVSSNSDHLGYHCRPSILVNMDSVPRTHASNKRLRKEPSQDVSAKKFSRPNGQVVKGFDFMKSCVPSQSEIHGDGSRDSISGMSQGSSSCEVIPLHNKVPVMDMVFGMTCAAVTTATTTATTTTMATTVTSTAATDPFTWSSICSTSVVTDTTSTHSTSATNIFVGTTVVTTAVSSATDTITGCSTTPVPPAKTRRKRTTKLRRVSASASVTQAISVGDILKEKIASKVRTPKVKTTQELVASVQAKTGGASGTLPEDKLGNLNVLLSENKPSLAKCILMSRGTPTDALEISRNKTEHIAKFLQSQSELHPIQEDPSIVPLAEMEDLRLQKHLRGLPGSSGGDNYNSSPAEVSSFSKLSKDILQQFSSSKDSQSASGIVTNIHDQTVEDILPPVDVDAICWDESVTDGTDSEPPVAKEVTEEVIRKFHTEHIENVNGNVNEGASCDDSDNFREWHETVSKRSYQGEFLHILPYVVID</sequence>
<dbReference type="InterPro" id="IPR003617">
    <property type="entry name" value="TFIIS/CRSP70_N_sub"/>
</dbReference>
<evidence type="ECO:0000256" key="3">
    <source>
        <dbReference type="ARBA" id="ARBA00019686"/>
    </source>
</evidence>
<proteinExistence type="inferred from homology"/>
<dbReference type="PANTHER" id="PTHR15201">
    <property type="entry name" value="CRSP70"/>
    <property type="match status" value="1"/>
</dbReference>
<evidence type="ECO:0000256" key="5">
    <source>
        <dbReference type="ARBA" id="ARBA00023159"/>
    </source>
</evidence>
<keyword evidence="7 9" id="KW-0539">Nucleus</keyword>
<feature type="compositionally biased region" description="Basic residues" evidence="10">
    <location>
        <begin position="455"/>
        <end position="464"/>
    </location>
</feature>
<dbReference type="PANTHER" id="PTHR15201:SF1">
    <property type="entry name" value="MEDIATOR OF RNA POLYMERASE II TRANSCRIPTION SUBUNIT 26"/>
    <property type="match status" value="1"/>
</dbReference>
<dbReference type="GO" id="GO:0006357">
    <property type="term" value="P:regulation of transcription by RNA polymerase II"/>
    <property type="evidence" value="ECO:0007669"/>
    <property type="project" value="InterPro"/>
</dbReference>
<name>A0A067QVJ5_ZOONE</name>
<dbReference type="OrthoDB" id="550309at2759"/>
<dbReference type="EMBL" id="KK853326">
    <property type="protein sequence ID" value="KDR08477.1"/>
    <property type="molecule type" value="Genomic_DNA"/>
</dbReference>